<dbReference type="InterPro" id="IPR011711">
    <property type="entry name" value="GntR_C"/>
</dbReference>
<dbReference type="Gene3D" id="1.20.120.530">
    <property type="entry name" value="GntR ligand-binding domain-like"/>
    <property type="match status" value="1"/>
</dbReference>
<feature type="domain" description="HTH gntR-type" evidence="4">
    <location>
        <begin position="7"/>
        <end position="74"/>
    </location>
</feature>
<evidence type="ECO:0000256" key="1">
    <source>
        <dbReference type="ARBA" id="ARBA00023015"/>
    </source>
</evidence>
<keyword evidence="1" id="KW-0805">Transcription regulation</keyword>
<protein>
    <submittedName>
        <fullName evidence="5">GntR family transcriptional regulator</fullName>
    </submittedName>
</protein>
<dbReference type="SUPFAM" id="SSF48008">
    <property type="entry name" value="GntR ligand-binding domain-like"/>
    <property type="match status" value="1"/>
</dbReference>
<dbReference type="Gene3D" id="1.10.10.10">
    <property type="entry name" value="Winged helix-like DNA-binding domain superfamily/Winged helix DNA-binding domain"/>
    <property type="match status" value="1"/>
</dbReference>
<dbReference type="PROSITE" id="PS50949">
    <property type="entry name" value="HTH_GNTR"/>
    <property type="match status" value="1"/>
</dbReference>
<dbReference type="Pfam" id="PF00392">
    <property type="entry name" value="GntR"/>
    <property type="match status" value="1"/>
</dbReference>
<organism evidence="5 6">
    <name type="scientific">Pandoraea oxalativorans</name>
    <dbReference type="NCBI Taxonomy" id="573737"/>
    <lineage>
        <taxon>Bacteria</taxon>
        <taxon>Pseudomonadati</taxon>
        <taxon>Pseudomonadota</taxon>
        <taxon>Betaproteobacteria</taxon>
        <taxon>Burkholderiales</taxon>
        <taxon>Burkholderiaceae</taxon>
        <taxon>Pandoraea</taxon>
    </lineage>
</organism>
<dbReference type="Pfam" id="PF07729">
    <property type="entry name" value="FCD"/>
    <property type="match status" value="1"/>
</dbReference>
<dbReference type="HOGENOM" id="CLU_017584_5_4_4"/>
<dbReference type="PANTHER" id="PTHR43537">
    <property type="entry name" value="TRANSCRIPTIONAL REGULATOR, GNTR FAMILY"/>
    <property type="match status" value="1"/>
</dbReference>
<keyword evidence="3" id="KW-0804">Transcription</keyword>
<evidence type="ECO:0000313" key="5">
    <source>
        <dbReference type="EMBL" id="AKC72230.1"/>
    </source>
</evidence>
<dbReference type="PATRIC" id="fig|573737.6.peg.2470"/>
<gene>
    <name evidence="5" type="ORF">MB84_08105</name>
</gene>
<keyword evidence="2" id="KW-0238">DNA-binding</keyword>
<dbReference type="AlphaFoldDB" id="A0A0E3YH90"/>
<name>A0A0E3YH90_9BURK</name>
<proteinExistence type="predicted"/>
<evidence type="ECO:0000256" key="2">
    <source>
        <dbReference type="ARBA" id="ARBA00023125"/>
    </source>
</evidence>
<evidence type="ECO:0000259" key="4">
    <source>
        <dbReference type="PROSITE" id="PS50949"/>
    </source>
</evidence>
<dbReference type="GO" id="GO:0003700">
    <property type="term" value="F:DNA-binding transcription factor activity"/>
    <property type="evidence" value="ECO:0007669"/>
    <property type="project" value="InterPro"/>
</dbReference>
<dbReference type="Proteomes" id="UP000035050">
    <property type="component" value="Chromosome"/>
</dbReference>
<dbReference type="PANTHER" id="PTHR43537:SF5">
    <property type="entry name" value="UXU OPERON TRANSCRIPTIONAL REGULATOR"/>
    <property type="match status" value="1"/>
</dbReference>
<evidence type="ECO:0000256" key="3">
    <source>
        <dbReference type="ARBA" id="ARBA00023163"/>
    </source>
</evidence>
<keyword evidence="6" id="KW-1185">Reference proteome</keyword>
<reference evidence="5" key="1">
    <citation type="submission" date="2016-06" db="EMBL/GenBank/DDBJ databases">
        <title>Pandoraea oxalativorans DSM 23570 Genome Sequencing.</title>
        <authorList>
            <person name="Ee R."/>
            <person name="Lim Y.-L."/>
            <person name="Yong D."/>
            <person name="Yin W.-F."/>
            <person name="Chan K.-G."/>
        </authorList>
    </citation>
    <scope>NUCLEOTIDE SEQUENCE</scope>
    <source>
        <strain evidence="5">DSM 23570</strain>
    </source>
</reference>
<dbReference type="InterPro" id="IPR008920">
    <property type="entry name" value="TF_FadR/GntR_C"/>
</dbReference>
<sequence length="219" mass="24628">MTSLDPVDLPSRLAQDIRELINDGILAPGAQLAQHALAARFGVSRAPIREVLKLLLAENVVEHDPNKGFQVARLSSTEARQLYRVRHLIESAVLATVRWPSDDELSVLRARLAELDNLLAMSERAAWLKAHRHFHSLIFGLSPERIMAREALRLMRQTDRYRALAPRMPLGATQHPAKPEHNLVDALAMHDRDALLRVYHDDRSEVECSLVASLEARGL</sequence>
<accession>A0A0E3YH90</accession>
<dbReference type="InterPro" id="IPR000524">
    <property type="entry name" value="Tscrpt_reg_HTH_GntR"/>
</dbReference>
<dbReference type="GO" id="GO:0003677">
    <property type="term" value="F:DNA binding"/>
    <property type="evidence" value="ECO:0007669"/>
    <property type="project" value="UniProtKB-KW"/>
</dbReference>
<dbReference type="EMBL" id="CP011253">
    <property type="protein sequence ID" value="AKC72230.1"/>
    <property type="molecule type" value="Genomic_DNA"/>
</dbReference>
<dbReference type="InterPro" id="IPR036390">
    <property type="entry name" value="WH_DNA-bd_sf"/>
</dbReference>
<evidence type="ECO:0000313" key="6">
    <source>
        <dbReference type="Proteomes" id="UP000035050"/>
    </source>
</evidence>
<dbReference type="InterPro" id="IPR036388">
    <property type="entry name" value="WH-like_DNA-bd_sf"/>
</dbReference>
<dbReference type="SUPFAM" id="SSF46785">
    <property type="entry name" value="Winged helix' DNA-binding domain"/>
    <property type="match status" value="1"/>
</dbReference>
<dbReference type="KEGG" id="pox:MB84_08105"/>
<dbReference type="SMART" id="SM00895">
    <property type="entry name" value="FCD"/>
    <property type="match status" value="1"/>
</dbReference>
<dbReference type="SMART" id="SM00345">
    <property type="entry name" value="HTH_GNTR"/>
    <property type="match status" value="1"/>
</dbReference>